<accession>A0A4Z2IN26</accession>
<protein>
    <submittedName>
        <fullName evidence="1">Uncharacterized protein</fullName>
    </submittedName>
</protein>
<organism evidence="1 2">
    <name type="scientific">Liparis tanakae</name>
    <name type="common">Tanaka's snailfish</name>
    <dbReference type="NCBI Taxonomy" id="230148"/>
    <lineage>
        <taxon>Eukaryota</taxon>
        <taxon>Metazoa</taxon>
        <taxon>Chordata</taxon>
        <taxon>Craniata</taxon>
        <taxon>Vertebrata</taxon>
        <taxon>Euteleostomi</taxon>
        <taxon>Actinopterygii</taxon>
        <taxon>Neopterygii</taxon>
        <taxon>Teleostei</taxon>
        <taxon>Neoteleostei</taxon>
        <taxon>Acanthomorphata</taxon>
        <taxon>Eupercaria</taxon>
        <taxon>Perciformes</taxon>
        <taxon>Cottioidei</taxon>
        <taxon>Cottales</taxon>
        <taxon>Liparidae</taxon>
        <taxon>Liparis</taxon>
    </lineage>
</organism>
<reference evidence="1 2" key="1">
    <citation type="submission" date="2019-03" db="EMBL/GenBank/DDBJ databases">
        <title>First draft genome of Liparis tanakae, snailfish: a comprehensive survey of snailfish specific genes.</title>
        <authorList>
            <person name="Kim W."/>
            <person name="Song I."/>
            <person name="Jeong J.-H."/>
            <person name="Kim D."/>
            <person name="Kim S."/>
            <person name="Ryu S."/>
            <person name="Song J.Y."/>
            <person name="Lee S.K."/>
        </authorList>
    </citation>
    <scope>NUCLEOTIDE SEQUENCE [LARGE SCALE GENOMIC DNA]</scope>
    <source>
        <tissue evidence="1">Muscle</tissue>
    </source>
</reference>
<comment type="caution">
    <text evidence="1">The sequence shown here is derived from an EMBL/GenBank/DDBJ whole genome shotgun (WGS) entry which is preliminary data.</text>
</comment>
<dbReference type="EMBL" id="SRLO01000069">
    <property type="protein sequence ID" value="TNN78884.1"/>
    <property type="molecule type" value="Genomic_DNA"/>
</dbReference>
<name>A0A4Z2IN26_9TELE</name>
<gene>
    <name evidence="1" type="ORF">EYF80_010810</name>
</gene>
<proteinExistence type="predicted"/>
<dbReference type="AlphaFoldDB" id="A0A4Z2IN26"/>
<dbReference type="Proteomes" id="UP000314294">
    <property type="component" value="Unassembled WGS sequence"/>
</dbReference>
<sequence length="71" mass="7965">MSSLRALVRGVKAGSRYFNASWELHRRLYKPGPPPTPPGTHRNPAWNMDILGPPFGPYLGVLSRKSFLMDT</sequence>
<evidence type="ECO:0000313" key="1">
    <source>
        <dbReference type="EMBL" id="TNN78884.1"/>
    </source>
</evidence>
<keyword evidence="2" id="KW-1185">Reference proteome</keyword>
<evidence type="ECO:0000313" key="2">
    <source>
        <dbReference type="Proteomes" id="UP000314294"/>
    </source>
</evidence>